<feature type="region of interest" description="Disordered" evidence="1">
    <location>
        <begin position="1"/>
        <end position="41"/>
    </location>
</feature>
<evidence type="ECO:0000313" key="2">
    <source>
        <dbReference type="EMBL" id="MCS4157925.1"/>
    </source>
</evidence>
<name>A0AAW5P7L4_9BACT</name>
<evidence type="ECO:0000256" key="1">
    <source>
        <dbReference type="SAM" id="MobiDB-lite"/>
    </source>
</evidence>
<dbReference type="RefSeq" id="WP_259258386.1">
    <property type="nucleotide sequence ID" value="NZ_JANTZM010000008.1"/>
</dbReference>
<evidence type="ECO:0000313" key="3">
    <source>
        <dbReference type="Proteomes" id="UP001155110"/>
    </source>
</evidence>
<dbReference type="Proteomes" id="UP001155110">
    <property type="component" value="Unassembled WGS sequence"/>
</dbReference>
<dbReference type="AlphaFoldDB" id="A0AAW5P7L4"/>
<accession>A0AAW5P7L4</accession>
<comment type="caution">
    <text evidence="2">The sequence shown here is derived from an EMBL/GenBank/DDBJ whole genome shotgun (WGS) entry which is preliminary data.</text>
</comment>
<reference evidence="2" key="1">
    <citation type="submission" date="2022-08" db="EMBL/GenBank/DDBJ databases">
        <title>Genomic Encyclopedia of Type Strains, Phase V (KMG-V): Genome sequencing to study the core and pangenomes of soil and plant-associated prokaryotes.</title>
        <authorList>
            <person name="Whitman W."/>
        </authorList>
    </citation>
    <scope>NUCLEOTIDE SEQUENCE</scope>
    <source>
        <strain evidence="2">SP3002</strain>
    </source>
</reference>
<organism evidence="2 3">
    <name type="scientific">Salinibacter ruber</name>
    <dbReference type="NCBI Taxonomy" id="146919"/>
    <lineage>
        <taxon>Bacteria</taxon>
        <taxon>Pseudomonadati</taxon>
        <taxon>Rhodothermota</taxon>
        <taxon>Rhodothermia</taxon>
        <taxon>Rhodothermales</taxon>
        <taxon>Salinibacteraceae</taxon>
        <taxon>Salinibacter</taxon>
    </lineage>
</organism>
<dbReference type="EMBL" id="JANTZM010000008">
    <property type="protein sequence ID" value="MCS4157925.1"/>
    <property type="molecule type" value="Genomic_DNA"/>
</dbReference>
<feature type="compositionally biased region" description="Acidic residues" evidence="1">
    <location>
        <begin position="7"/>
        <end position="32"/>
    </location>
</feature>
<sequence>MTRDGPDLDAPDTDAPDTDAPDTDAPDTDAPDTDTSAERHYQNWTVLAPLGLLATGLGASGVGQSTLLKGRGAPTWKWVAAGTASLVALNAGLCLFGDAIKHRALYEWAHEQEAEADDAGHAEGL</sequence>
<proteinExistence type="predicted"/>
<protein>
    <submittedName>
        <fullName evidence="2">Uncharacterized protein</fullName>
    </submittedName>
</protein>
<gene>
    <name evidence="2" type="ORF">GGP99_001892</name>
</gene>